<evidence type="ECO:0000256" key="1">
    <source>
        <dbReference type="SAM" id="MobiDB-lite"/>
    </source>
</evidence>
<evidence type="ECO:0000313" key="2">
    <source>
        <dbReference type="EMBL" id="DAA02547.1"/>
    </source>
</evidence>
<dbReference type="EMBL" id="BK003849">
    <property type="protein sequence ID" value="DAA02547.1"/>
    <property type="molecule type" value="Genomic_DNA"/>
</dbReference>
<name>Q6IGB7_DROME</name>
<feature type="region of interest" description="Disordered" evidence="1">
    <location>
        <begin position="95"/>
        <end position="118"/>
    </location>
</feature>
<dbReference type="AlphaFoldDB" id="Q6IGB7"/>
<accession>Q6IGB7</accession>
<protein>
    <submittedName>
        <fullName evidence="2">HDC06741</fullName>
    </submittedName>
</protein>
<sequence>MPEQAPPSMHGNSAHAAAVPSESELACGNPVGFVPLTPPTGGPLPLSPWPHSNWKPKYEVENLLPFALTACYAITWPPWQLETQEAAGSHKITIQQRANDAKQSHGHGQEPLSQKGLGQQQHVPCIKIVQAMLKTFIPFSPKFGSGGVLPAPAEQWRRNTEKNKYKSLFLLDRKGKLNYKIKCISISANEWLKSWPGLACPCHYDGTIRNGDQFQVNVGMGN</sequence>
<gene>
    <name evidence="2" type="ORF">HDC06741</name>
</gene>
<reference evidence="2" key="1">
    <citation type="journal article" date="2003" name="Genome Biol.">
        <title>An integrated gene annotation and transcriptional profiling approach towards the full gene content of the Drosophila genome.</title>
        <authorList>
            <person name="Hild M."/>
            <person name="Beckmann B."/>
            <person name="Haas S.A."/>
            <person name="Koch B."/>
            <person name="Solovyev V."/>
            <person name="Busold C."/>
            <person name="Fellenberg K."/>
            <person name="Boutros M."/>
            <person name="Vingron M."/>
            <person name="Sauer F."/>
            <person name="Hoheisel J.D."/>
            <person name="Paro R."/>
        </authorList>
    </citation>
    <scope>NUCLEOTIDE SEQUENCE</scope>
</reference>
<feature type="region of interest" description="Disordered" evidence="1">
    <location>
        <begin position="1"/>
        <end position="22"/>
    </location>
</feature>
<organism evidence="2">
    <name type="scientific">Drosophila melanogaster</name>
    <name type="common">Fruit fly</name>
    <dbReference type="NCBI Taxonomy" id="7227"/>
    <lineage>
        <taxon>Eukaryota</taxon>
        <taxon>Metazoa</taxon>
        <taxon>Ecdysozoa</taxon>
        <taxon>Arthropoda</taxon>
        <taxon>Hexapoda</taxon>
        <taxon>Insecta</taxon>
        <taxon>Pterygota</taxon>
        <taxon>Neoptera</taxon>
        <taxon>Endopterygota</taxon>
        <taxon>Diptera</taxon>
        <taxon>Brachycera</taxon>
        <taxon>Muscomorpha</taxon>
        <taxon>Ephydroidea</taxon>
        <taxon>Drosophilidae</taxon>
        <taxon>Drosophila</taxon>
        <taxon>Sophophora</taxon>
    </lineage>
</organism>
<proteinExistence type="predicted"/>